<dbReference type="Proteomes" id="UP001159427">
    <property type="component" value="Unassembled WGS sequence"/>
</dbReference>
<organism evidence="1 2">
    <name type="scientific">Porites evermanni</name>
    <dbReference type="NCBI Taxonomy" id="104178"/>
    <lineage>
        <taxon>Eukaryota</taxon>
        <taxon>Metazoa</taxon>
        <taxon>Cnidaria</taxon>
        <taxon>Anthozoa</taxon>
        <taxon>Hexacorallia</taxon>
        <taxon>Scleractinia</taxon>
        <taxon>Fungiina</taxon>
        <taxon>Poritidae</taxon>
        <taxon>Porites</taxon>
    </lineage>
</organism>
<name>A0ABN8LLA4_9CNID</name>
<reference evidence="1 2" key="1">
    <citation type="submission" date="2022-05" db="EMBL/GenBank/DDBJ databases">
        <authorList>
            <consortium name="Genoscope - CEA"/>
            <person name="William W."/>
        </authorList>
    </citation>
    <scope>NUCLEOTIDE SEQUENCE [LARGE SCALE GENOMIC DNA]</scope>
</reference>
<evidence type="ECO:0008006" key="3">
    <source>
        <dbReference type="Google" id="ProtNLM"/>
    </source>
</evidence>
<comment type="caution">
    <text evidence="1">The sequence shown here is derived from an EMBL/GenBank/DDBJ whole genome shotgun (WGS) entry which is preliminary data.</text>
</comment>
<evidence type="ECO:0000313" key="1">
    <source>
        <dbReference type="EMBL" id="CAH3017935.1"/>
    </source>
</evidence>
<gene>
    <name evidence="1" type="ORF">PEVE_00040506</name>
</gene>
<protein>
    <recommendedName>
        <fullName evidence="3">Ribosomal protein S2</fullName>
    </recommendedName>
</protein>
<dbReference type="EMBL" id="CALNXI010000074">
    <property type="protein sequence ID" value="CAH3017935.1"/>
    <property type="molecule type" value="Genomic_DNA"/>
</dbReference>
<evidence type="ECO:0000313" key="2">
    <source>
        <dbReference type="Proteomes" id="UP001159427"/>
    </source>
</evidence>
<sequence>MPIREMTSNFKRVVVAAGFDTRKMTHHCNRTVSKMRYIDDVQQQQLVLISGVCTDMRLARIGCSLGSTHGTKPKLGRSSLRITEDGGKISQISTGSTPSPSLFAMIPGTDKYRGSHQRIHEFSLLQGMATTFIINKCKSSFGWTVLIPGDSCINSPITNDVTGTVHFNTNNDKCETLSFPRLSEALREINENKQEGALGKGNDIHNKRMHPKQWGLPQRICCHPVPTGWPVREIQHMGLVNQGYVRTPSQ</sequence>
<accession>A0ABN8LLA4</accession>
<proteinExistence type="predicted"/>
<keyword evidence="2" id="KW-1185">Reference proteome</keyword>